<dbReference type="InterPro" id="IPR019819">
    <property type="entry name" value="Carboxylesterase_B_CS"/>
</dbReference>
<keyword evidence="6" id="KW-1185">Reference proteome</keyword>
<dbReference type="Proteomes" id="UP000567179">
    <property type="component" value="Unassembled WGS sequence"/>
</dbReference>
<gene>
    <name evidence="5" type="ORF">D9619_013104</name>
</gene>
<proteinExistence type="inferred from homology"/>
<dbReference type="PROSITE" id="PS00122">
    <property type="entry name" value="CARBOXYLESTERASE_B_1"/>
    <property type="match status" value="1"/>
</dbReference>
<dbReference type="EC" id="3.1.1.-" evidence="3"/>
<dbReference type="InterPro" id="IPR029058">
    <property type="entry name" value="AB_hydrolase_fold"/>
</dbReference>
<dbReference type="Pfam" id="PF00135">
    <property type="entry name" value="COesterase"/>
    <property type="match status" value="1"/>
</dbReference>
<dbReference type="SUPFAM" id="SSF53474">
    <property type="entry name" value="alpha/beta-Hydrolases"/>
    <property type="match status" value="1"/>
</dbReference>
<protein>
    <recommendedName>
        <fullName evidence="3">Carboxylic ester hydrolase</fullName>
        <ecNumber evidence="3">3.1.1.-</ecNumber>
    </recommendedName>
</protein>
<dbReference type="PROSITE" id="PS00941">
    <property type="entry name" value="CARBOXYLESTERASE_B_2"/>
    <property type="match status" value="1"/>
</dbReference>
<reference evidence="5 6" key="1">
    <citation type="journal article" date="2020" name="ISME J.">
        <title>Uncovering the hidden diversity of litter-decomposition mechanisms in mushroom-forming fungi.</title>
        <authorList>
            <person name="Floudas D."/>
            <person name="Bentzer J."/>
            <person name="Ahren D."/>
            <person name="Johansson T."/>
            <person name="Persson P."/>
            <person name="Tunlid A."/>
        </authorList>
    </citation>
    <scope>NUCLEOTIDE SEQUENCE [LARGE SCALE GENOMIC DNA]</scope>
    <source>
        <strain evidence="5 6">CBS 101986</strain>
    </source>
</reference>
<dbReference type="InterPro" id="IPR050309">
    <property type="entry name" value="Type-B_Carboxylest/Lipase"/>
</dbReference>
<organism evidence="5 6">
    <name type="scientific">Psilocybe cf. subviscida</name>
    <dbReference type="NCBI Taxonomy" id="2480587"/>
    <lineage>
        <taxon>Eukaryota</taxon>
        <taxon>Fungi</taxon>
        <taxon>Dikarya</taxon>
        <taxon>Basidiomycota</taxon>
        <taxon>Agaricomycotina</taxon>
        <taxon>Agaricomycetes</taxon>
        <taxon>Agaricomycetidae</taxon>
        <taxon>Agaricales</taxon>
        <taxon>Agaricineae</taxon>
        <taxon>Strophariaceae</taxon>
        <taxon>Psilocybe</taxon>
    </lineage>
</organism>
<name>A0A8H5AZG0_9AGAR</name>
<comment type="similarity">
    <text evidence="1 3">Belongs to the type-B carboxylesterase/lipase family.</text>
</comment>
<feature type="domain" description="Carboxylesterase type B" evidence="4">
    <location>
        <begin position="23"/>
        <end position="498"/>
    </location>
</feature>
<evidence type="ECO:0000313" key="5">
    <source>
        <dbReference type="EMBL" id="KAF5313940.1"/>
    </source>
</evidence>
<dbReference type="OrthoDB" id="408631at2759"/>
<dbReference type="AlphaFoldDB" id="A0A8H5AZG0"/>
<evidence type="ECO:0000256" key="1">
    <source>
        <dbReference type="ARBA" id="ARBA00005964"/>
    </source>
</evidence>
<keyword evidence="2 3" id="KW-0378">Hydrolase</keyword>
<sequence length="530" mass="57341">MHAGLDINFGLDFYRWLCISSGTVNQFLGIPFAQPPVGDLRLRLPQPNLPYNGSHSAVAFGPACPQQHTGLPLPPSLAAETIDMITNLGIDIVFPDSEDCLTINIVTPATVSSKSKLPVVLWIYGGGFERGTASFPLYDGSVIVNRGIALGMPVVYASINYRLNAFGFLASKEVKAAGLGNLGLQDQRQAMRWIQKYISAFGGDPTKVTIWGESAGAISVGLHMVANGGNNEGLFRGAFMQSGSALPFGDITDGQPHYDALVQQTGCSGATDTLQCLRTLPIDTLRAAVDKSPGIFDYQSLNLAWPPRADGVFITDHPQKLVQQGNISNVPFVSGDCDDEGTLFSLSTLNVTTEAQFQDYVQNTLLAGIGVTDAEITQLASLYPSDLTQGSPFDTGVTDALSPQFKRLASFQGDLIFHAPRRWLLQNRSGKQTAFAFLSKRFKTLPALGSMHVTDLLNVYGGEELANYLVRFVTTLNPNGFGNFIWPQYSPNSPSLLTFFDGFIPTTITQDTFRAQQIAFLNNLTLAHPL</sequence>
<dbReference type="EMBL" id="JAACJJ010000046">
    <property type="protein sequence ID" value="KAF5313940.1"/>
    <property type="molecule type" value="Genomic_DNA"/>
</dbReference>
<dbReference type="GO" id="GO:0016787">
    <property type="term" value="F:hydrolase activity"/>
    <property type="evidence" value="ECO:0007669"/>
    <property type="project" value="UniProtKB-KW"/>
</dbReference>
<dbReference type="InterPro" id="IPR002018">
    <property type="entry name" value="CarbesteraseB"/>
</dbReference>
<evidence type="ECO:0000259" key="4">
    <source>
        <dbReference type="Pfam" id="PF00135"/>
    </source>
</evidence>
<dbReference type="PANTHER" id="PTHR11559">
    <property type="entry name" value="CARBOXYLESTERASE"/>
    <property type="match status" value="1"/>
</dbReference>
<evidence type="ECO:0000313" key="6">
    <source>
        <dbReference type="Proteomes" id="UP000567179"/>
    </source>
</evidence>
<evidence type="ECO:0000256" key="2">
    <source>
        <dbReference type="ARBA" id="ARBA00022801"/>
    </source>
</evidence>
<evidence type="ECO:0000256" key="3">
    <source>
        <dbReference type="RuleBase" id="RU361235"/>
    </source>
</evidence>
<accession>A0A8H5AZG0</accession>
<comment type="caution">
    <text evidence="5">The sequence shown here is derived from an EMBL/GenBank/DDBJ whole genome shotgun (WGS) entry which is preliminary data.</text>
</comment>
<dbReference type="Gene3D" id="3.40.50.1820">
    <property type="entry name" value="alpha/beta hydrolase"/>
    <property type="match status" value="1"/>
</dbReference>
<dbReference type="InterPro" id="IPR019826">
    <property type="entry name" value="Carboxylesterase_B_AS"/>
</dbReference>